<dbReference type="InterPro" id="IPR001789">
    <property type="entry name" value="Sig_transdc_resp-reg_receiver"/>
</dbReference>
<dbReference type="AlphaFoldDB" id="A0A178HWL8"/>
<dbReference type="Gene3D" id="3.40.50.2300">
    <property type="match status" value="1"/>
</dbReference>
<dbReference type="InterPro" id="IPR011006">
    <property type="entry name" value="CheY-like_superfamily"/>
</dbReference>
<keyword evidence="1" id="KW-0597">Phosphoprotein</keyword>
<dbReference type="PROSITE" id="PS50110">
    <property type="entry name" value="RESPONSE_REGULATORY"/>
    <property type="match status" value="1"/>
</dbReference>
<reference evidence="3 4" key="1">
    <citation type="submission" date="2016-03" db="EMBL/GenBank/DDBJ databases">
        <title>Genome sequencing of Devosia sp. S37.</title>
        <authorList>
            <person name="Mohd Nor M."/>
        </authorList>
    </citation>
    <scope>NUCLEOTIDE SEQUENCE [LARGE SCALE GENOMIC DNA]</scope>
    <source>
        <strain evidence="3 4">S37</strain>
    </source>
</reference>
<feature type="modified residue" description="4-aspartylphosphate" evidence="1">
    <location>
        <position position="57"/>
    </location>
</feature>
<comment type="caution">
    <text evidence="3">The sequence shown here is derived from an EMBL/GenBank/DDBJ whole genome shotgun (WGS) entry which is preliminary data.</text>
</comment>
<dbReference type="SMART" id="SM00448">
    <property type="entry name" value="REC"/>
    <property type="match status" value="1"/>
</dbReference>
<dbReference type="STRING" id="1770058.A3840_10715"/>
<feature type="domain" description="Response regulatory" evidence="2">
    <location>
        <begin position="7"/>
        <end position="117"/>
    </location>
</feature>
<evidence type="ECO:0000259" key="2">
    <source>
        <dbReference type="PROSITE" id="PS50110"/>
    </source>
</evidence>
<dbReference type="GO" id="GO:0000160">
    <property type="term" value="P:phosphorelay signal transduction system"/>
    <property type="evidence" value="ECO:0007669"/>
    <property type="project" value="InterPro"/>
</dbReference>
<evidence type="ECO:0000313" key="4">
    <source>
        <dbReference type="Proteomes" id="UP000078389"/>
    </source>
</evidence>
<sequence>MDLKDKRILVVEDDQASGTAICQALRLQGCVAIGPAPTIFYASQLLGRRPVDAAILDTRLYGQDVFELADLLARRGIPILFLAEAGAGTLPEGHRDRPCLAKPCPEQEVVRAVAGLFLAEARDAQAASDHFPRDGQAGRHERLIRTICAVLRRGDGRPLAARSPPLDRTN</sequence>
<gene>
    <name evidence="3" type="ORF">A3840_10715</name>
</gene>
<name>A0A178HWL8_9HYPH</name>
<dbReference type="Proteomes" id="UP000078389">
    <property type="component" value="Unassembled WGS sequence"/>
</dbReference>
<evidence type="ECO:0000256" key="1">
    <source>
        <dbReference type="PROSITE-ProRule" id="PRU00169"/>
    </source>
</evidence>
<organism evidence="3 4">
    <name type="scientific">Devosia elaeis</name>
    <dbReference type="NCBI Taxonomy" id="1770058"/>
    <lineage>
        <taxon>Bacteria</taxon>
        <taxon>Pseudomonadati</taxon>
        <taxon>Pseudomonadota</taxon>
        <taxon>Alphaproteobacteria</taxon>
        <taxon>Hyphomicrobiales</taxon>
        <taxon>Devosiaceae</taxon>
        <taxon>Devosia</taxon>
    </lineage>
</organism>
<dbReference type="SUPFAM" id="SSF52172">
    <property type="entry name" value="CheY-like"/>
    <property type="match status" value="1"/>
</dbReference>
<proteinExistence type="predicted"/>
<accession>A0A178HWL8</accession>
<protein>
    <recommendedName>
        <fullName evidence="2">Response regulatory domain-containing protein</fullName>
    </recommendedName>
</protein>
<dbReference type="RefSeq" id="WP_067456084.1">
    <property type="nucleotide sequence ID" value="NZ_LVVY01000086.1"/>
</dbReference>
<evidence type="ECO:0000313" key="3">
    <source>
        <dbReference type="EMBL" id="OAM77099.1"/>
    </source>
</evidence>
<keyword evidence="4" id="KW-1185">Reference proteome</keyword>
<dbReference type="EMBL" id="LVVY01000086">
    <property type="protein sequence ID" value="OAM77099.1"/>
    <property type="molecule type" value="Genomic_DNA"/>
</dbReference>